<evidence type="ECO:0000256" key="1">
    <source>
        <dbReference type="ARBA" id="ARBA00005254"/>
    </source>
</evidence>
<evidence type="ECO:0000313" key="4">
    <source>
        <dbReference type="Proteomes" id="UP001300745"/>
    </source>
</evidence>
<dbReference type="EMBL" id="JAPJDO010000049">
    <property type="protein sequence ID" value="MCX2940837.1"/>
    <property type="molecule type" value="Genomic_DNA"/>
</dbReference>
<sequence>MREFSDLDDFLAATGRPLGVSDWVTIEQERIDLFADATGDHQWIHTSPAEAASGPYGSTIAHGYLTLSLLPSLVAQIFRVNGVRMAINYGLNKVRFITPVKVGSMVRANTELLDTKVVDPATVQYVLKTTVEIGDATRPACIAETIGRYYR</sequence>
<dbReference type="SUPFAM" id="SSF54637">
    <property type="entry name" value="Thioesterase/thiol ester dehydrase-isomerase"/>
    <property type="match status" value="1"/>
</dbReference>
<gene>
    <name evidence="3" type="ORF">ORI27_29515</name>
</gene>
<dbReference type="CDD" id="cd03450">
    <property type="entry name" value="NodN"/>
    <property type="match status" value="1"/>
</dbReference>
<proteinExistence type="inferred from homology"/>
<dbReference type="InterPro" id="IPR029069">
    <property type="entry name" value="HotDog_dom_sf"/>
</dbReference>
<dbReference type="RefSeq" id="WP_266000704.1">
    <property type="nucleotide sequence ID" value="NZ_JAPJDN010000049.1"/>
</dbReference>
<organism evidence="3 4">
    <name type="scientific">Mycobacterium pinniadriaticum</name>
    <dbReference type="NCBI Taxonomy" id="2994102"/>
    <lineage>
        <taxon>Bacteria</taxon>
        <taxon>Bacillati</taxon>
        <taxon>Actinomycetota</taxon>
        <taxon>Actinomycetes</taxon>
        <taxon>Mycobacteriales</taxon>
        <taxon>Mycobacteriaceae</taxon>
        <taxon>Mycobacterium</taxon>
    </lineage>
</organism>
<dbReference type="PANTHER" id="PTHR42993">
    <property type="entry name" value="MAOC-LIKE DEHYDRATASE DOMAIN-CONTAINING PROTEIN"/>
    <property type="match status" value="1"/>
</dbReference>
<name>A0ABT3SPU4_9MYCO</name>
<reference evidence="3 4" key="1">
    <citation type="submission" date="2022-11" db="EMBL/GenBank/DDBJ databases">
        <title>Mycobacterium sp. nov.</title>
        <authorList>
            <person name="Papic B."/>
            <person name="Spicic S."/>
            <person name="Duvnjak S."/>
        </authorList>
    </citation>
    <scope>NUCLEOTIDE SEQUENCE [LARGE SCALE GENOMIC DNA]</scope>
    <source>
        <strain evidence="3 4">CVI_P4</strain>
    </source>
</reference>
<dbReference type="Pfam" id="PF01575">
    <property type="entry name" value="MaoC_dehydratas"/>
    <property type="match status" value="1"/>
</dbReference>
<feature type="domain" description="MaoC-like" evidence="2">
    <location>
        <begin position="11"/>
        <end position="126"/>
    </location>
</feature>
<dbReference type="InterPro" id="IPR039375">
    <property type="entry name" value="NodN-like"/>
</dbReference>
<dbReference type="Proteomes" id="UP001300745">
    <property type="component" value="Unassembled WGS sequence"/>
</dbReference>
<dbReference type="InterPro" id="IPR002539">
    <property type="entry name" value="MaoC-like_dom"/>
</dbReference>
<evidence type="ECO:0000313" key="3">
    <source>
        <dbReference type="EMBL" id="MCX2940837.1"/>
    </source>
</evidence>
<evidence type="ECO:0000259" key="2">
    <source>
        <dbReference type="Pfam" id="PF01575"/>
    </source>
</evidence>
<comment type="caution">
    <text evidence="3">The sequence shown here is derived from an EMBL/GenBank/DDBJ whole genome shotgun (WGS) entry which is preliminary data.</text>
</comment>
<comment type="similarity">
    <text evidence="1">Belongs to the enoyl-CoA hydratase/isomerase family.</text>
</comment>
<dbReference type="Gene3D" id="3.10.129.10">
    <property type="entry name" value="Hotdog Thioesterase"/>
    <property type="match status" value="1"/>
</dbReference>
<accession>A0ABT3SPU4</accession>
<keyword evidence="4" id="KW-1185">Reference proteome</keyword>
<protein>
    <submittedName>
        <fullName evidence="3">MaoC family dehydratase</fullName>
    </submittedName>
</protein>
<dbReference type="PANTHER" id="PTHR42993:SF1">
    <property type="entry name" value="MAOC-LIKE DEHYDRATASE DOMAIN-CONTAINING PROTEIN"/>
    <property type="match status" value="1"/>
</dbReference>